<keyword evidence="3" id="KW-1185">Reference proteome</keyword>
<comment type="caution">
    <text evidence="2">The sequence shown here is derived from an EMBL/GenBank/DDBJ whole genome shotgun (WGS) entry which is preliminary data.</text>
</comment>
<dbReference type="OrthoDB" id="2947350at2759"/>
<organism evidence="2 3">
    <name type="scientific">Macrolepiota fuliginosa MF-IS2</name>
    <dbReference type="NCBI Taxonomy" id="1400762"/>
    <lineage>
        <taxon>Eukaryota</taxon>
        <taxon>Fungi</taxon>
        <taxon>Dikarya</taxon>
        <taxon>Basidiomycota</taxon>
        <taxon>Agaricomycotina</taxon>
        <taxon>Agaricomycetes</taxon>
        <taxon>Agaricomycetidae</taxon>
        <taxon>Agaricales</taxon>
        <taxon>Agaricineae</taxon>
        <taxon>Agaricaceae</taxon>
        <taxon>Macrolepiota</taxon>
    </lineage>
</organism>
<feature type="non-terminal residue" evidence="2">
    <location>
        <position position="443"/>
    </location>
</feature>
<dbReference type="Proteomes" id="UP000807342">
    <property type="component" value="Unassembled WGS sequence"/>
</dbReference>
<feature type="region of interest" description="Disordered" evidence="1">
    <location>
        <begin position="1"/>
        <end position="33"/>
    </location>
</feature>
<evidence type="ECO:0000313" key="3">
    <source>
        <dbReference type="Proteomes" id="UP000807342"/>
    </source>
</evidence>
<accession>A0A9P5WXG5</accession>
<feature type="compositionally biased region" description="Polar residues" evidence="1">
    <location>
        <begin position="422"/>
        <end position="443"/>
    </location>
</feature>
<protein>
    <submittedName>
        <fullName evidence="2">Uncharacterized protein</fullName>
    </submittedName>
</protein>
<dbReference type="AlphaFoldDB" id="A0A9P5WXG5"/>
<dbReference type="EMBL" id="MU152838">
    <property type="protein sequence ID" value="KAF9440115.1"/>
    <property type="molecule type" value="Genomic_DNA"/>
</dbReference>
<evidence type="ECO:0000256" key="1">
    <source>
        <dbReference type="SAM" id="MobiDB-lite"/>
    </source>
</evidence>
<proteinExistence type="predicted"/>
<evidence type="ECO:0000313" key="2">
    <source>
        <dbReference type="EMBL" id="KAF9440115.1"/>
    </source>
</evidence>
<name>A0A9P5WXG5_9AGAR</name>
<sequence length="443" mass="48544">MRHTEPPTIEEDIHMDLPPEGPSPTITVNDDPLDPVGPGIPGPTSDSCMYGPLIRVPIALPGRDDPPIHQNTSQSWTEMSKITGEDTDYGLDFEKKKRKKGKGKKGLHLYWSNASNMVFAGSTARAAAQAALDDREFTIDYKTGVYHAAQQGLPMNPIEVDKLIKDDTMMHLINQTSFHLGQWPLGATLELDSALNAYILHPLNAARPPWGSKYDPWACFDYRHACLVLAPGASANLTLDTVAEVLIHNGVNPREIDHSYTFGVNYLDQIYVDDPIHRSLFDVADDHYLHALQLHGVPPAIPEFDGWTLPSEIDLIQMYYFESRIHSEENHEIMDVSGWKITSGSLYKSLGPAAPFSSLNPNIAGSSSLAPGNGFAAIKQEAPPLDEMVEPDSLPLDNEPVDIDAPELTSMMVDMLPYGEASPTTAGHTTPEPQSTSEDISSS</sequence>
<feature type="region of interest" description="Disordered" evidence="1">
    <location>
        <begin position="416"/>
        <end position="443"/>
    </location>
</feature>
<gene>
    <name evidence="2" type="ORF">P691DRAFT_783242</name>
</gene>
<reference evidence="2" key="1">
    <citation type="submission" date="2020-11" db="EMBL/GenBank/DDBJ databases">
        <authorList>
            <consortium name="DOE Joint Genome Institute"/>
            <person name="Ahrendt S."/>
            <person name="Riley R."/>
            <person name="Andreopoulos W."/>
            <person name="Labutti K."/>
            <person name="Pangilinan J."/>
            <person name="Ruiz-Duenas F.J."/>
            <person name="Barrasa J.M."/>
            <person name="Sanchez-Garcia M."/>
            <person name="Camarero S."/>
            <person name="Miyauchi S."/>
            <person name="Serrano A."/>
            <person name="Linde D."/>
            <person name="Babiker R."/>
            <person name="Drula E."/>
            <person name="Ayuso-Fernandez I."/>
            <person name="Pacheco R."/>
            <person name="Padilla G."/>
            <person name="Ferreira P."/>
            <person name="Barriuso J."/>
            <person name="Kellner H."/>
            <person name="Castanera R."/>
            <person name="Alfaro M."/>
            <person name="Ramirez L."/>
            <person name="Pisabarro A.G."/>
            <person name="Kuo A."/>
            <person name="Tritt A."/>
            <person name="Lipzen A."/>
            <person name="He G."/>
            <person name="Yan M."/>
            <person name="Ng V."/>
            <person name="Cullen D."/>
            <person name="Martin F."/>
            <person name="Rosso M.-N."/>
            <person name="Henrissat B."/>
            <person name="Hibbett D."/>
            <person name="Martinez A.T."/>
            <person name="Grigoriev I.V."/>
        </authorList>
    </citation>
    <scope>NUCLEOTIDE SEQUENCE</scope>
    <source>
        <strain evidence="2">MF-IS2</strain>
    </source>
</reference>